<dbReference type="Pfam" id="PF10558">
    <property type="entry name" value="MTP18"/>
    <property type="match status" value="1"/>
</dbReference>
<sequence length="203" mass="22652">MSPTSDAHTEPKSSGAYNIFRDSPLRYCGYANEYPRLVSPSYLIAFGYCVADAASAGYRVMSEEDNVKEAHETHSKNVRAVSAGIDTLLWQGLASVVIPGGVINCKHCDVIEYNCHQIFRHHNFFIATLFLDYVVYVHHAVIVYSSRIAVARTIGLPVYVSKWLPTAVGLFSIPIIIHPIDNAVDFLLDNTTRYLLKIRSTNN</sequence>
<evidence type="ECO:0000313" key="5">
    <source>
        <dbReference type="Proteomes" id="UP001530315"/>
    </source>
</evidence>
<protein>
    <recommendedName>
        <fullName evidence="2">Mitochondrial fission process protein 1</fullName>
    </recommendedName>
    <alternativeName>
        <fullName evidence="3">Mitochondrial 18 kDa protein</fullName>
    </alternativeName>
</protein>
<dbReference type="PANTHER" id="PTHR11001">
    <property type="entry name" value="MITOCHONDRIAL FISSION PROCESS PROTEIN 1"/>
    <property type="match status" value="1"/>
</dbReference>
<comment type="similarity">
    <text evidence="1">Belongs to the MTFP1 family.</text>
</comment>
<proteinExistence type="inferred from homology"/>
<reference evidence="4 5" key="1">
    <citation type="submission" date="2024-10" db="EMBL/GenBank/DDBJ databases">
        <title>Updated reference genomes for cyclostephanoid diatoms.</title>
        <authorList>
            <person name="Roberts W.R."/>
            <person name="Alverson A.J."/>
        </authorList>
    </citation>
    <scope>NUCLEOTIDE SEQUENCE [LARGE SCALE GENOMIC DNA]</scope>
    <source>
        <strain evidence="4 5">AJA276-08</strain>
    </source>
</reference>
<dbReference type="InterPro" id="IPR019560">
    <property type="entry name" value="Mitochondrial_18_kDa_protein"/>
</dbReference>
<gene>
    <name evidence="4" type="ORF">ACHAW5_007554</name>
</gene>
<keyword evidence="5" id="KW-1185">Reference proteome</keyword>
<dbReference type="EMBL" id="JALLAZ020001405">
    <property type="protein sequence ID" value="KAL3775614.1"/>
    <property type="molecule type" value="Genomic_DNA"/>
</dbReference>
<dbReference type="PANTHER" id="PTHR11001:SF2">
    <property type="entry name" value="MITOCHONDRIAL FISSION PROCESS PROTEIN 1"/>
    <property type="match status" value="1"/>
</dbReference>
<comment type="caution">
    <text evidence="4">The sequence shown here is derived from an EMBL/GenBank/DDBJ whole genome shotgun (WGS) entry which is preliminary data.</text>
</comment>
<evidence type="ECO:0000256" key="1">
    <source>
        <dbReference type="ARBA" id="ARBA00009224"/>
    </source>
</evidence>
<dbReference type="AlphaFoldDB" id="A0ABD3NI13"/>
<evidence type="ECO:0000313" key="4">
    <source>
        <dbReference type="EMBL" id="KAL3775614.1"/>
    </source>
</evidence>
<evidence type="ECO:0000256" key="3">
    <source>
        <dbReference type="ARBA" id="ARBA00029631"/>
    </source>
</evidence>
<evidence type="ECO:0000256" key="2">
    <source>
        <dbReference type="ARBA" id="ARBA00017835"/>
    </source>
</evidence>
<organism evidence="4 5">
    <name type="scientific">Stephanodiscus triporus</name>
    <dbReference type="NCBI Taxonomy" id="2934178"/>
    <lineage>
        <taxon>Eukaryota</taxon>
        <taxon>Sar</taxon>
        <taxon>Stramenopiles</taxon>
        <taxon>Ochrophyta</taxon>
        <taxon>Bacillariophyta</taxon>
        <taxon>Coscinodiscophyceae</taxon>
        <taxon>Thalassiosirophycidae</taxon>
        <taxon>Stephanodiscales</taxon>
        <taxon>Stephanodiscaceae</taxon>
        <taxon>Stephanodiscus</taxon>
    </lineage>
</organism>
<dbReference type="Proteomes" id="UP001530315">
    <property type="component" value="Unassembled WGS sequence"/>
</dbReference>
<name>A0ABD3NI13_9STRA</name>
<accession>A0ABD3NI13</accession>